<keyword evidence="2" id="KW-1185">Reference proteome</keyword>
<organism evidence="1 2">
    <name type="scientific">Butyrivibrio fibrisolvens DSM 3071</name>
    <dbReference type="NCBI Taxonomy" id="1121131"/>
    <lineage>
        <taxon>Bacteria</taxon>
        <taxon>Bacillati</taxon>
        <taxon>Bacillota</taxon>
        <taxon>Clostridia</taxon>
        <taxon>Lachnospirales</taxon>
        <taxon>Lachnospiraceae</taxon>
        <taxon>Butyrivibrio</taxon>
    </lineage>
</organism>
<dbReference type="RefSeq" id="WP_073387300.1">
    <property type="nucleotide sequence ID" value="NZ_FQXK01000015.1"/>
</dbReference>
<accession>A0A1M5Z2C9</accession>
<name>A0A1M5Z2C9_BUTFI</name>
<evidence type="ECO:0000313" key="1">
    <source>
        <dbReference type="EMBL" id="SHI18415.1"/>
    </source>
</evidence>
<sequence>MSEAFLKLANKVADERELQTKARHVAALMDNMNMTLEQAMNVLEIQGKDRAIIAKQLQKQ</sequence>
<gene>
    <name evidence="1" type="ORF">SAMN02745229_01916</name>
</gene>
<evidence type="ECO:0000313" key="2">
    <source>
        <dbReference type="Proteomes" id="UP000184278"/>
    </source>
</evidence>
<reference evidence="2" key="1">
    <citation type="submission" date="2016-11" db="EMBL/GenBank/DDBJ databases">
        <authorList>
            <person name="Varghese N."/>
            <person name="Submissions S."/>
        </authorList>
    </citation>
    <scope>NUCLEOTIDE SEQUENCE [LARGE SCALE GENOMIC DNA]</scope>
    <source>
        <strain evidence="2">DSM 3071</strain>
    </source>
</reference>
<protein>
    <submittedName>
        <fullName evidence="1">Uncharacterized protein</fullName>
    </submittedName>
</protein>
<dbReference type="GeneID" id="89508823"/>
<dbReference type="OrthoDB" id="9811201at2"/>
<dbReference type="EMBL" id="FQXK01000015">
    <property type="protein sequence ID" value="SHI18415.1"/>
    <property type="molecule type" value="Genomic_DNA"/>
</dbReference>
<dbReference type="Proteomes" id="UP000184278">
    <property type="component" value="Unassembled WGS sequence"/>
</dbReference>
<dbReference type="AlphaFoldDB" id="A0A1M5Z2C9"/>
<proteinExistence type="predicted"/>